<evidence type="ECO:0000256" key="16">
    <source>
        <dbReference type="SAM" id="Phobius"/>
    </source>
</evidence>
<evidence type="ECO:0000256" key="6">
    <source>
        <dbReference type="ARBA" id="ARBA00022519"/>
    </source>
</evidence>
<protein>
    <recommendedName>
        <fullName evidence="4">non-specific protein-tyrosine kinase</fullName>
        <ecNumber evidence="4">2.7.10.2</ecNumber>
    </recommendedName>
</protein>
<comment type="similarity">
    <text evidence="3">Belongs to the etk/wzc family.</text>
</comment>
<proteinExistence type="inferred from homology"/>
<keyword evidence="14" id="KW-0829">Tyrosine-protein kinase</keyword>
<dbReference type="InterPro" id="IPR003856">
    <property type="entry name" value="LPS_length_determ_N"/>
</dbReference>
<evidence type="ECO:0000256" key="8">
    <source>
        <dbReference type="ARBA" id="ARBA00022692"/>
    </source>
</evidence>
<dbReference type="Gene3D" id="3.40.50.300">
    <property type="entry name" value="P-loop containing nucleotide triphosphate hydrolases"/>
    <property type="match status" value="1"/>
</dbReference>
<dbReference type="eggNOG" id="COG3206">
    <property type="taxonomic scope" value="Bacteria"/>
</dbReference>
<reference evidence="21" key="1">
    <citation type="submission" date="2012-06" db="EMBL/GenBank/DDBJ databases">
        <title>Complete sequence of chromosome of Desulfomonile tiedjei DSM 6799.</title>
        <authorList>
            <person name="Lucas S."/>
            <person name="Copeland A."/>
            <person name="Lapidus A."/>
            <person name="Glavina del Rio T."/>
            <person name="Dalin E."/>
            <person name="Tice H."/>
            <person name="Bruce D."/>
            <person name="Goodwin L."/>
            <person name="Pitluck S."/>
            <person name="Peters L."/>
            <person name="Ovchinnikova G."/>
            <person name="Zeytun A."/>
            <person name="Lu M."/>
            <person name="Kyrpides N."/>
            <person name="Mavromatis K."/>
            <person name="Ivanova N."/>
            <person name="Brettin T."/>
            <person name="Detter J.C."/>
            <person name="Han C."/>
            <person name="Larimer F."/>
            <person name="Land M."/>
            <person name="Hauser L."/>
            <person name="Markowitz V."/>
            <person name="Cheng J.-F."/>
            <person name="Hugenholtz P."/>
            <person name="Woyke T."/>
            <person name="Wu D."/>
            <person name="Spring S."/>
            <person name="Schroeder M."/>
            <person name="Brambilla E."/>
            <person name="Klenk H.-P."/>
            <person name="Eisen J.A."/>
        </authorList>
    </citation>
    <scope>NUCLEOTIDE SEQUENCE [LARGE SCALE GENOMIC DNA]</scope>
    <source>
        <strain evidence="21">ATCC 49306 / DSM 6799 / DCB-1</strain>
    </source>
</reference>
<evidence type="ECO:0000256" key="2">
    <source>
        <dbReference type="ARBA" id="ARBA00007316"/>
    </source>
</evidence>
<evidence type="ECO:0000256" key="7">
    <source>
        <dbReference type="ARBA" id="ARBA00022679"/>
    </source>
</evidence>
<dbReference type="InterPro" id="IPR032807">
    <property type="entry name" value="GNVR"/>
</dbReference>
<dbReference type="InterPro" id="IPR050445">
    <property type="entry name" value="Bact_polysacc_biosynth/exp"/>
</dbReference>
<dbReference type="OrthoDB" id="9812433at2"/>
<keyword evidence="21" id="KW-1185">Reference proteome</keyword>
<dbReference type="Pfam" id="PF13807">
    <property type="entry name" value="GNVR"/>
    <property type="match status" value="1"/>
</dbReference>
<evidence type="ECO:0000256" key="4">
    <source>
        <dbReference type="ARBA" id="ARBA00011903"/>
    </source>
</evidence>
<sequence>MDRNYYSSGRDEIVSNAVIPTIRSPRHLTHNCGYYETRQVNQNAPISLDDIKHYIAVLLKKKWQILLTALVGIVLSGIYALLCTPVYRSYATLVIEEENKRALHIAPAQPTLEKDYFTTQISILRNMVIAQKLVEKMNLETHPEFAPNNRFPWSVVNDLTAYIAKFRSADTNPELMDPEMVENEKKTKLIEEVIKRLSVDSQGKSRLVSVAMEAQDPKTAAELLKNYLSIYLEYNLSRRRAESLESSAWLQGELKQVSQELMKSRSALIEFINKHGMVSLEKNNHVITAFNTAAEGLLKSKESRVRLQAFERQGSIGETQTVPGGVDVQHLVKLKESLALLESEYAHLRTVYSPNYPKTYAMGRRIEEMRKKIAEIESSTISVAVEAAIQEETLLQDNFEKAKRAAMALNSLDVQYAILQKEVDTNERVYLMFLQKAKEMQVNAGVTGNNVSVILAPVTPVIPVKPQKAKFLLLGALAGMMIGILRVVIKEYKDQSIRNFEDLRNNTTVPGLGIVPDVKKLDDYGSMKALEFAAHMWPRSALHDAFRNIFTSIELTSMARERVKTIAFTSAGPEEGKTFVAVSIATIVSHDRERVLIVDCDLRRPKIHKVFGVNQNNRGLTNLLSGRVNDIDYVVTPTFLPNLNMITSGPIPENPVGLLQSERLAEVLLQIREKYDTIILDCPPILGFADSRLLTMNADGVVLVVKEAQVSRHVLNEAVHSLSRAHIIGAILNMANPKSAQHSSYFQMRYYVPS</sequence>
<evidence type="ECO:0000256" key="9">
    <source>
        <dbReference type="ARBA" id="ARBA00022741"/>
    </source>
</evidence>
<evidence type="ECO:0000256" key="5">
    <source>
        <dbReference type="ARBA" id="ARBA00022475"/>
    </source>
</evidence>
<dbReference type="Pfam" id="PF13614">
    <property type="entry name" value="AAA_31"/>
    <property type="match status" value="1"/>
</dbReference>
<dbReference type="GO" id="GO:0005886">
    <property type="term" value="C:plasma membrane"/>
    <property type="evidence" value="ECO:0007669"/>
    <property type="project" value="UniProtKB-SubCell"/>
</dbReference>
<gene>
    <name evidence="20" type="ordered locus">Desti_4298</name>
</gene>
<dbReference type="InterPro" id="IPR005702">
    <property type="entry name" value="Wzc-like_C"/>
</dbReference>
<comment type="catalytic activity">
    <reaction evidence="15">
        <text>L-tyrosyl-[protein] + ATP = O-phospho-L-tyrosyl-[protein] + ADP + H(+)</text>
        <dbReference type="Rhea" id="RHEA:10596"/>
        <dbReference type="Rhea" id="RHEA-COMP:10136"/>
        <dbReference type="Rhea" id="RHEA-COMP:20101"/>
        <dbReference type="ChEBI" id="CHEBI:15378"/>
        <dbReference type="ChEBI" id="CHEBI:30616"/>
        <dbReference type="ChEBI" id="CHEBI:46858"/>
        <dbReference type="ChEBI" id="CHEBI:61978"/>
        <dbReference type="ChEBI" id="CHEBI:456216"/>
        <dbReference type="EC" id="2.7.10.2"/>
    </reaction>
</comment>
<dbReference type="AlphaFoldDB" id="I4CBJ1"/>
<evidence type="ECO:0000259" key="18">
    <source>
        <dbReference type="Pfam" id="PF13614"/>
    </source>
</evidence>
<comment type="similarity">
    <text evidence="2">Belongs to the CpsD/CapB family.</text>
</comment>
<dbReference type="GO" id="GO:0005524">
    <property type="term" value="F:ATP binding"/>
    <property type="evidence" value="ECO:0007669"/>
    <property type="project" value="UniProtKB-KW"/>
</dbReference>
<evidence type="ECO:0000256" key="12">
    <source>
        <dbReference type="ARBA" id="ARBA00022989"/>
    </source>
</evidence>
<dbReference type="InterPro" id="IPR027417">
    <property type="entry name" value="P-loop_NTPase"/>
</dbReference>
<evidence type="ECO:0000256" key="3">
    <source>
        <dbReference type="ARBA" id="ARBA00008883"/>
    </source>
</evidence>
<evidence type="ECO:0000256" key="13">
    <source>
        <dbReference type="ARBA" id="ARBA00023136"/>
    </source>
</evidence>
<comment type="subcellular location">
    <subcellularLocation>
        <location evidence="1">Cell inner membrane</location>
        <topology evidence="1">Multi-pass membrane protein</topology>
    </subcellularLocation>
</comment>
<dbReference type="Pfam" id="PF02706">
    <property type="entry name" value="Wzz"/>
    <property type="match status" value="1"/>
</dbReference>
<dbReference type="PANTHER" id="PTHR32309">
    <property type="entry name" value="TYROSINE-PROTEIN KINASE"/>
    <property type="match status" value="1"/>
</dbReference>
<evidence type="ECO:0000313" key="21">
    <source>
        <dbReference type="Proteomes" id="UP000006055"/>
    </source>
</evidence>
<keyword evidence="9" id="KW-0547">Nucleotide-binding</keyword>
<dbReference type="EMBL" id="CP003360">
    <property type="protein sequence ID" value="AFM26932.1"/>
    <property type="molecule type" value="Genomic_DNA"/>
</dbReference>
<dbReference type="Proteomes" id="UP000006055">
    <property type="component" value="Chromosome"/>
</dbReference>
<evidence type="ECO:0000259" key="19">
    <source>
        <dbReference type="Pfam" id="PF13807"/>
    </source>
</evidence>
<keyword evidence="13 16" id="KW-0472">Membrane</keyword>
<keyword evidence="8 16" id="KW-0812">Transmembrane</keyword>
<evidence type="ECO:0000259" key="17">
    <source>
        <dbReference type="Pfam" id="PF02706"/>
    </source>
</evidence>
<accession>I4CBJ1</accession>
<evidence type="ECO:0000256" key="1">
    <source>
        <dbReference type="ARBA" id="ARBA00004429"/>
    </source>
</evidence>
<dbReference type="NCBIfam" id="TIGR01007">
    <property type="entry name" value="eps_fam"/>
    <property type="match status" value="1"/>
</dbReference>
<feature type="domain" description="Tyrosine-protein kinase G-rich" evidence="19">
    <location>
        <begin position="419"/>
        <end position="491"/>
    </location>
</feature>
<feature type="transmembrane region" description="Helical" evidence="16">
    <location>
        <begin position="63"/>
        <end position="82"/>
    </location>
</feature>
<evidence type="ECO:0000256" key="10">
    <source>
        <dbReference type="ARBA" id="ARBA00022777"/>
    </source>
</evidence>
<dbReference type="SUPFAM" id="SSF52540">
    <property type="entry name" value="P-loop containing nucleoside triphosphate hydrolases"/>
    <property type="match status" value="1"/>
</dbReference>
<keyword evidence="7" id="KW-0808">Transferase</keyword>
<evidence type="ECO:0000313" key="20">
    <source>
        <dbReference type="EMBL" id="AFM26932.1"/>
    </source>
</evidence>
<organism evidence="20 21">
    <name type="scientific">Desulfomonile tiedjei (strain ATCC 49306 / DSM 6799 / DCB-1)</name>
    <dbReference type="NCBI Taxonomy" id="706587"/>
    <lineage>
        <taxon>Bacteria</taxon>
        <taxon>Pseudomonadati</taxon>
        <taxon>Thermodesulfobacteriota</taxon>
        <taxon>Desulfomonilia</taxon>
        <taxon>Desulfomonilales</taxon>
        <taxon>Desulfomonilaceae</taxon>
        <taxon>Desulfomonile</taxon>
    </lineage>
</organism>
<dbReference type="InterPro" id="IPR025669">
    <property type="entry name" value="AAA_dom"/>
</dbReference>
<evidence type="ECO:0000256" key="15">
    <source>
        <dbReference type="ARBA" id="ARBA00051245"/>
    </source>
</evidence>
<dbReference type="EC" id="2.7.10.2" evidence="4"/>
<evidence type="ECO:0000256" key="14">
    <source>
        <dbReference type="ARBA" id="ARBA00023137"/>
    </source>
</evidence>
<dbReference type="HOGENOM" id="CLU_009912_2_1_7"/>
<feature type="domain" description="AAA" evidence="18">
    <location>
        <begin position="564"/>
        <end position="720"/>
    </location>
</feature>
<dbReference type="CDD" id="cd05387">
    <property type="entry name" value="BY-kinase"/>
    <property type="match status" value="1"/>
</dbReference>
<keyword evidence="6" id="KW-0997">Cell inner membrane</keyword>
<feature type="domain" description="Polysaccharide chain length determinant N-terminal" evidence="17">
    <location>
        <begin position="50"/>
        <end position="136"/>
    </location>
</feature>
<dbReference type="STRING" id="706587.Desti_4298"/>
<evidence type="ECO:0000256" key="11">
    <source>
        <dbReference type="ARBA" id="ARBA00022840"/>
    </source>
</evidence>
<name>I4CBJ1_DESTA</name>
<keyword evidence="5" id="KW-1003">Cell membrane</keyword>
<dbReference type="KEGG" id="dti:Desti_4298"/>
<dbReference type="eggNOG" id="COG0489">
    <property type="taxonomic scope" value="Bacteria"/>
</dbReference>
<keyword evidence="11" id="KW-0067">ATP-binding</keyword>
<keyword evidence="12 16" id="KW-1133">Transmembrane helix</keyword>
<dbReference type="GO" id="GO:0004715">
    <property type="term" value="F:non-membrane spanning protein tyrosine kinase activity"/>
    <property type="evidence" value="ECO:0007669"/>
    <property type="project" value="UniProtKB-EC"/>
</dbReference>
<keyword evidence="10" id="KW-0418">Kinase</keyword>
<dbReference type="PANTHER" id="PTHR32309:SF13">
    <property type="entry name" value="FERRIC ENTEROBACTIN TRANSPORT PROTEIN FEPE"/>
    <property type="match status" value="1"/>
</dbReference>
<dbReference type="RefSeq" id="WP_014812052.1">
    <property type="nucleotide sequence ID" value="NC_018025.1"/>
</dbReference>